<dbReference type="InterPro" id="IPR015422">
    <property type="entry name" value="PyrdxlP-dep_Trfase_small"/>
</dbReference>
<feature type="non-terminal residue" evidence="1">
    <location>
        <position position="1"/>
    </location>
</feature>
<dbReference type="EMBL" id="LAZR01041273">
    <property type="protein sequence ID" value="KKL12399.1"/>
    <property type="molecule type" value="Genomic_DNA"/>
</dbReference>
<dbReference type="GO" id="GO:0030170">
    <property type="term" value="F:pyridoxal phosphate binding"/>
    <property type="evidence" value="ECO:0007669"/>
    <property type="project" value="TreeGrafter"/>
</dbReference>
<dbReference type="PANTHER" id="PTHR30244:SF34">
    <property type="entry name" value="DTDP-4-AMINO-4,6-DIDEOXYGALACTOSE TRANSAMINASE"/>
    <property type="match status" value="1"/>
</dbReference>
<organism evidence="1">
    <name type="scientific">marine sediment metagenome</name>
    <dbReference type="NCBI Taxonomy" id="412755"/>
    <lineage>
        <taxon>unclassified sequences</taxon>
        <taxon>metagenomes</taxon>
        <taxon>ecological metagenomes</taxon>
    </lineage>
</organism>
<proteinExistence type="predicted"/>
<gene>
    <name evidence="1" type="ORF">LCGC14_2536130</name>
</gene>
<evidence type="ECO:0000313" key="1">
    <source>
        <dbReference type="EMBL" id="KKL12399.1"/>
    </source>
</evidence>
<reference evidence="1" key="1">
    <citation type="journal article" date="2015" name="Nature">
        <title>Complex archaea that bridge the gap between prokaryotes and eukaryotes.</title>
        <authorList>
            <person name="Spang A."/>
            <person name="Saw J.H."/>
            <person name="Jorgensen S.L."/>
            <person name="Zaremba-Niedzwiedzka K."/>
            <person name="Martijn J."/>
            <person name="Lind A.E."/>
            <person name="van Eijk R."/>
            <person name="Schleper C."/>
            <person name="Guy L."/>
            <person name="Ettema T.J."/>
        </authorList>
    </citation>
    <scope>NUCLEOTIDE SEQUENCE</scope>
</reference>
<dbReference type="GO" id="GO:0008483">
    <property type="term" value="F:transaminase activity"/>
    <property type="evidence" value="ECO:0007669"/>
    <property type="project" value="TreeGrafter"/>
</dbReference>
<dbReference type="Gene3D" id="3.90.1150.10">
    <property type="entry name" value="Aspartate Aminotransferase, domain 1"/>
    <property type="match status" value="1"/>
</dbReference>
<dbReference type="InterPro" id="IPR000653">
    <property type="entry name" value="DegT/StrS_aminotransferase"/>
</dbReference>
<sequence>RRLKIDDTLILSFLLYEQQPEKGLKELSMLFGISDYSKVMITANSGSAKSMFTILVENRDNVMHELQKKGIGVAVNYRAVHLLDYYRKRFGYKEGDFPNAEYIGNHTITLPLYPKLTDLEVEHIIGEVNEIVR</sequence>
<dbReference type="GO" id="GO:0000271">
    <property type="term" value="P:polysaccharide biosynthetic process"/>
    <property type="evidence" value="ECO:0007669"/>
    <property type="project" value="TreeGrafter"/>
</dbReference>
<dbReference type="SUPFAM" id="SSF53383">
    <property type="entry name" value="PLP-dependent transferases"/>
    <property type="match status" value="1"/>
</dbReference>
<protein>
    <recommendedName>
        <fullName evidence="2">DegT/DnrJ/EryC1/StrS aminotransferase family protein</fullName>
    </recommendedName>
</protein>
<dbReference type="InterPro" id="IPR015424">
    <property type="entry name" value="PyrdxlP-dep_Trfase"/>
</dbReference>
<dbReference type="AlphaFoldDB" id="A0A0F9AS37"/>
<dbReference type="Pfam" id="PF01041">
    <property type="entry name" value="DegT_DnrJ_EryC1"/>
    <property type="match status" value="1"/>
</dbReference>
<evidence type="ECO:0008006" key="2">
    <source>
        <dbReference type="Google" id="ProtNLM"/>
    </source>
</evidence>
<dbReference type="PANTHER" id="PTHR30244">
    <property type="entry name" value="TRANSAMINASE"/>
    <property type="match status" value="1"/>
</dbReference>
<name>A0A0F9AS37_9ZZZZ</name>
<comment type="caution">
    <text evidence="1">The sequence shown here is derived from an EMBL/GenBank/DDBJ whole genome shotgun (WGS) entry which is preliminary data.</text>
</comment>
<accession>A0A0F9AS37</accession>